<evidence type="ECO:0000313" key="2">
    <source>
        <dbReference type="EMBL" id="QCD40967.1"/>
    </source>
</evidence>
<evidence type="ECO:0000256" key="1">
    <source>
        <dbReference type="SAM" id="Phobius"/>
    </source>
</evidence>
<feature type="transmembrane region" description="Helical" evidence="1">
    <location>
        <begin position="171"/>
        <end position="189"/>
    </location>
</feature>
<dbReference type="EMBL" id="CP039396">
    <property type="protein sequence ID" value="QCD40967.1"/>
    <property type="molecule type" value="Genomic_DNA"/>
</dbReference>
<dbReference type="RefSeq" id="WP_136413473.1">
    <property type="nucleotide sequence ID" value="NZ_CP039396.1"/>
</dbReference>
<dbReference type="AlphaFoldDB" id="A0A4P7VZR9"/>
<reference evidence="3" key="1">
    <citation type="submission" date="2019-02" db="EMBL/GenBank/DDBJ databases">
        <title>Isolation and identification of novel species under the genus Muribaculum.</title>
        <authorList>
            <person name="Miyake S."/>
            <person name="Ding Y."/>
            <person name="Low A."/>
            <person name="Soh M."/>
            <person name="Seedorf H."/>
        </authorList>
    </citation>
    <scope>NUCLEOTIDE SEQUENCE [LARGE SCALE GENOMIC DNA]</scope>
    <source>
        <strain evidence="3">H5</strain>
    </source>
</reference>
<keyword evidence="1" id="KW-0812">Transmembrane</keyword>
<name>A0A4P7VZR9_9BACT</name>
<accession>A0A4P7VZR9</accession>
<keyword evidence="3" id="KW-1185">Reference proteome</keyword>
<dbReference type="Proteomes" id="UP000297149">
    <property type="component" value="Chromosome"/>
</dbReference>
<evidence type="ECO:0000313" key="3">
    <source>
        <dbReference type="Proteomes" id="UP000297149"/>
    </source>
</evidence>
<feature type="transmembrane region" description="Helical" evidence="1">
    <location>
        <begin position="195"/>
        <end position="217"/>
    </location>
</feature>
<feature type="transmembrane region" description="Helical" evidence="1">
    <location>
        <begin position="15"/>
        <end position="33"/>
    </location>
</feature>
<proteinExistence type="predicted"/>
<feature type="transmembrane region" description="Helical" evidence="1">
    <location>
        <begin position="146"/>
        <end position="164"/>
    </location>
</feature>
<sequence length="223" mass="25189">MEKALIFKEWVKTRMVFFISLALAICVALYAVLMMKRLIELKGVDHLWLILLLKDNTFIDIIKYVPLVVGVALGVAQMAPEMAQKRLKLTLHLPYPQGRLISLMLLTGLVELLVIFVVQALIIAVFDAGILPVELVKRVMLTTLPWYFAGFTAYLFVTAICLEGTWRRRMVLSLLGIAVLMIYFLQPALEAYNGMMPIVIVSTLLLTVLSFGSVIRFKEGRQD</sequence>
<keyword evidence="1" id="KW-1133">Transmembrane helix</keyword>
<feature type="transmembrane region" description="Helical" evidence="1">
    <location>
        <begin position="61"/>
        <end position="79"/>
    </location>
</feature>
<dbReference type="KEGG" id="ddb:E7747_00815"/>
<protein>
    <submittedName>
        <fullName evidence="2">Uncharacterized protein</fullName>
    </submittedName>
</protein>
<keyword evidence="1" id="KW-0472">Membrane</keyword>
<gene>
    <name evidence="2" type="ORF">E7747_00815</name>
</gene>
<feature type="transmembrane region" description="Helical" evidence="1">
    <location>
        <begin position="100"/>
        <end position="126"/>
    </location>
</feature>
<organism evidence="2 3">
    <name type="scientific">Duncaniella dubosii</name>
    <dbReference type="NCBI Taxonomy" id="2518971"/>
    <lineage>
        <taxon>Bacteria</taxon>
        <taxon>Pseudomonadati</taxon>
        <taxon>Bacteroidota</taxon>
        <taxon>Bacteroidia</taxon>
        <taxon>Bacteroidales</taxon>
        <taxon>Muribaculaceae</taxon>
        <taxon>Duncaniella</taxon>
    </lineage>
</organism>